<keyword evidence="6 8" id="KW-0342">GTP-binding</keyword>
<dbReference type="CDD" id="cd02503">
    <property type="entry name" value="MobA"/>
    <property type="match status" value="1"/>
</dbReference>
<evidence type="ECO:0000313" key="11">
    <source>
        <dbReference type="Proteomes" id="UP001431634"/>
    </source>
</evidence>
<keyword evidence="7 8" id="KW-0501">Molybdenum cofactor biosynthesis</keyword>
<comment type="domain">
    <text evidence="8">The N-terminal domain determines nucleotide recognition and specific binding, while the C-terminal domain determines the specific binding to the target protein.</text>
</comment>
<dbReference type="Proteomes" id="UP001431634">
    <property type="component" value="Unassembled WGS sequence"/>
</dbReference>
<reference evidence="10" key="1">
    <citation type="submission" date="2023-05" db="EMBL/GenBank/DDBJ databases">
        <title>Whole genome sequence of Commensalibacter sp.</title>
        <authorList>
            <person name="Charoenyingcharoen P."/>
            <person name="Yukphan P."/>
        </authorList>
    </citation>
    <scope>NUCLEOTIDE SEQUENCE</scope>
    <source>
        <strain evidence="10">TBRC 16381</strain>
    </source>
</reference>
<dbReference type="HAMAP" id="MF_00316">
    <property type="entry name" value="MobA"/>
    <property type="match status" value="1"/>
</dbReference>
<comment type="similarity">
    <text evidence="8">Belongs to the MobA family.</text>
</comment>
<comment type="subunit">
    <text evidence="8">Monomer.</text>
</comment>
<dbReference type="Gene3D" id="3.90.550.10">
    <property type="entry name" value="Spore Coat Polysaccharide Biosynthesis Protein SpsA, Chain A"/>
    <property type="match status" value="1"/>
</dbReference>
<evidence type="ECO:0000256" key="3">
    <source>
        <dbReference type="ARBA" id="ARBA00022723"/>
    </source>
</evidence>
<evidence type="ECO:0000256" key="7">
    <source>
        <dbReference type="ARBA" id="ARBA00023150"/>
    </source>
</evidence>
<feature type="binding site" evidence="8">
    <location>
        <position position="105"/>
    </location>
    <ligand>
        <name>GTP</name>
        <dbReference type="ChEBI" id="CHEBI:37565"/>
    </ligand>
</feature>
<protein>
    <recommendedName>
        <fullName evidence="8">Molybdenum cofactor guanylyltransferase</fullName>
        <shortName evidence="8">MoCo guanylyltransferase</shortName>
        <ecNumber evidence="8">2.7.7.77</ecNumber>
    </recommendedName>
    <alternativeName>
        <fullName evidence="8">GTP:molybdopterin guanylyltransferase</fullName>
    </alternativeName>
    <alternativeName>
        <fullName evidence="8">Mo-MPT guanylyltransferase</fullName>
    </alternativeName>
    <alternativeName>
        <fullName evidence="8">Molybdopterin guanylyltransferase</fullName>
    </alternativeName>
    <alternativeName>
        <fullName evidence="8">Molybdopterin-guanine dinucleotide synthase</fullName>
        <shortName evidence="8">MGD synthase</shortName>
    </alternativeName>
</protein>
<comment type="caution">
    <text evidence="10">The sequence shown here is derived from an EMBL/GenBank/DDBJ whole genome shotgun (WGS) entry which is preliminary data.</text>
</comment>
<keyword evidence="2 8" id="KW-0808">Transferase</keyword>
<name>A0ABT6Q466_9PROT</name>
<feature type="binding site" evidence="8">
    <location>
        <position position="72"/>
    </location>
    <ligand>
        <name>GTP</name>
        <dbReference type="ChEBI" id="CHEBI:37565"/>
    </ligand>
</feature>
<evidence type="ECO:0000256" key="2">
    <source>
        <dbReference type="ARBA" id="ARBA00022679"/>
    </source>
</evidence>
<sequence length="197" mass="22198">MMNKKHIISSVILAGGEGQRMGRKNKGLISLNNIPLIQHVIERLRPQSDHILISANKDIEAYQEFGFPVISDQTDYQNKGPLAGILSTTAFIPKDTDALLIVPCDTPFLPINLVSIFVNNLYNQVENEIAYAATHTQIHPSIFLCKPKINDGLAAHLNQQQFSLKSWIFKHNSVKTVFEDEHAFTNINDMQILHQNQ</sequence>
<dbReference type="InterPro" id="IPR013482">
    <property type="entry name" value="Molybde_CF_guanTrfase"/>
</dbReference>
<dbReference type="PANTHER" id="PTHR19136:SF81">
    <property type="entry name" value="MOLYBDENUM COFACTOR GUANYLYLTRANSFERASE"/>
    <property type="match status" value="1"/>
</dbReference>
<dbReference type="Pfam" id="PF12804">
    <property type="entry name" value="NTP_transf_3"/>
    <property type="match status" value="1"/>
</dbReference>
<comment type="catalytic activity">
    <reaction evidence="8">
        <text>Mo-molybdopterin + GTP + H(+) = Mo-molybdopterin guanine dinucleotide + diphosphate</text>
        <dbReference type="Rhea" id="RHEA:34243"/>
        <dbReference type="ChEBI" id="CHEBI:15378"/>
        <dbReference type="ChEBI" id="CHEBI:33019"/>
        <dbReference type="ChEBI" id="CHEBI:37565"/>
        <dbReference type="ChEBI" id="CHEBI:71302"/>
        <dbReference type="ChEBI" id="CHEBI:71310"/>
        <dbReference type="EC" id="2.7.7.77"/>
    </reaction>
</comment>
<dbReference type="RefSeq" id="WP_281448400.1">
    <property type="nucleotide sequence ID" value="NZ_JASBAO010000001.1"/>
</dbReference>
<feature type="domain" description="MobA-like NTP transferase" evidence="9">
    <location>
        <begin position="11"/>
        <end position="171"/>
    </location>
</feature>
<keyword evidence="3 8" id="KW-0479">Metal-binding</keyword>
<comment type="function">
    <text evidence="8">Transfers a GMP moiety from GTP to Mo-molybdopterin (Mo-MPT) cofactor (Moco or molybdenum cofactor) to form Mo-molybdopterin guanine dinucleotide (Mo-MGD) cofactor.</text>
</comment>
<dbReference type="SUPFAM" id="SSF53448">
    <property type="entry name" value="Nucleotide-diphospho-sugar transferases"/>
    <property type="match status" value="1"/>
</dbReference>
<accession>A0ABT6Q466</accession>
<dbReference type="EC" id="2.7.7.77" evidence="8"/>
<dbReference type="GO" id="GO:0061603">
    <property type="term" value="F:molybdenum cofactor guanylyltransferase activity"/>
    <property type="evidence" value="ECO:0007669"/>
    <property type="project" value="UniProtKB-EC"/>
</dbReference>
<evidence type="ECO:0000313" key="10">
    <source>
        <dbReference type="EMBL" id="MDI2091304.1"/>
    </source>
</evidence>
<keyword evidence="4 8" id="KW-0547">Nucleotide-binding</keyword>
<dbReference type="InterPro" id="IPR029044">
    <property type="entry name" value="Nucleotide-diphossugar_trans"/>
</dbReference>
<evidence type="ECO:0000256" key="1">
    <source>
        <dbReference type="ARBA" id="ARBA00022490"/>
    </source>
</evidence>
<evidence type="ECO:0000259" key="9">
    <source>
        <dbReference type="Pfam" id="PF12804"/>
    </source>
</evidence>
<evidence type="ECO:0000256" key="8">
    <source>
        <dbReference type="HAMAP-Rule" id="MF_00316"/>
    </source>
</evidence>
<feature type="binding site" evidence="8">
    <location>
        <begin position="13"/>
        <end position="15"/>
    </location>
    <ligand>
        <name>GTP</name>
        <dbReference type="ChEBI" id="CHEBI:37565"/>
    </ligand>
</feature>
<dbReference type="InterPro" id="IPR025877">
    <property type="entry name" value="MobA-like_NTP_Trfase"/>
</dbReference>
<comment type="subcellular location">
    <subcellularLocation>
        <location evidence="8">Cytoplasm</location>
    </subcellularLocation>
</comment>
<feature type="binding site" evidence="8">
    <location>
        <position position="26"/>
    </location>
    <ligand>
        <name>GTP</name>
        <dbReference type="ChEBI" id="CHEBI:37565"/>
    </ligand>
</feature>
<keyword evidence="10" id="KW-0548">Nucleotidyltransferase</keyword>
<dbReference type="EMBL" id="JASBAO010000001">
    <property type="protein sequence ID" value="MDI2091304.1"/>
    <property type="molecule type" value="Genomic_DNA"/>
</dbReference>
<evidence type="ECO:0000256" key="5">
    <source>
        <dbReference type="ARBA" id="ARBA00022842"/>
    </source>
</evidence>
<keyword evidence="5 8" id="KW-0460">Magnesium</keyword>
<evidence type="ECO:0000256" key="4">
    <source>
        <dbReference type="ARBA" id="ARBA00022741"/>
    </source>
</evidence>
<comment type="cofactor">
    <cofactor evidence="8">
        <name>Mg(2+)</name>
        <dbReference type="ChEBI" id="CHEBI:18420"/>
    </cofactor>
</comment>
<proteinExistence type="inferred from homology"/>
<keyword evidence="11" id="KW-1185">Reference proteome</keyword>
<dbReference type="PANTHER" id="PTHR19136">
    <property type="entry name" value="MOLYBDENUM COFACTOR GUANYLYLTRANSFERASE"/>
    <property type="match status" value="1"/>
</dbReference>
<organism evidence="10 11">
    <name type="scientific">Commensalibacter oyaizuii</name>
    <dbReference type="NCBI Taxonomy" id="3043873"/>
    <lineage>
        <taxon>Bacteria</taxon>
        <taxon>Pseudomonadati</taxon>
        <taxon>Pseudomonadota</taxon>
        <taxon>Alphaproteobacteria</taxon>
        <taxon>Acetobacterales</taxon>
        <taxon>Acetobacteraceae</taxon>
    </lineage>
</organism>
<dbReference type="NCBIfam" id="TIGR02665">
    <property type="entry name" value="molyb_mobA"/>
    <property type="match status" value="1"/>
</dbReference>
<comment type="caution">
    <text evidence="8">Lacks conserved residue(s) required for the propagation of feature annotation.</text>
</comment>
<gene>
    <name evidence="8 10" type="primary">mobA</name>
    <name evidence="10" type="ORF">QJV27_07960</name>
</gene>
<evidence type="ECO:0000256" key="6">
    <source>
        <dbReference type="ARBA" id="ARBA00023134"/>
    </source>
</evidence>
<feature type="binding site" evidence="8">
    <location>
        <position position="105"/>
    </location>
    <ligand>
        <name>Mg(2+)</name>
        <dbReference type="ChEBI" id="CHEBI:18420"/>
    </ligand>
</feature>
<keyword evidence="1 8" id="KW-0963">Cytoplasm</keyword>